<sequence length="68" mass="7035">MLEKLNSLPSALIAAALFALGMLIYVDPFTPEGDIAVVVVAGLLGVLIFRGLFWLAGRLFGGSSPASS</sequence>
<name>A0A1P8UYF0_9RHOB</name>
<dbReference type="STRING" id="1250539.Ga0080574_TMP4084"/>
<dbReference type="AlphaFoldDB" id="A0A1P8UYF0"/>
<keyword evidence="2" id="KW-1185">Reference proteome</keyword>
<dbReference type="RefSeq" id="WP_076703870.1">
    <property type="nucleotide sequence ID" value="NZ_CP015093.1"/>
</dbReference>
<dbReference type="EMBL" id="CP015093">
    <property type="protein sequence ID" value="APZ54418.1"/>
    <property type="molecule type" value="Genomic_DNA"/>
</dbReference>
<proteinExistence type="predicted"/>
<reference evidence="1 2" key="1">
    <citation type="submission" date="2016-04" db="EMBL/GenBank/DDBJ databases">
        <title>Deep-sea bacteria in the southern Pacific.</title>
        <authorList>
            <person name="Tang K."/>
        </authorList>
    </citation>
    <scope>NUCLEOTIDE SEQUENCE [LARGE SCALE GENOMIC DNA]</scope>
    <source>
        <strain evidence="1 2">JLT2014</strain>
    </source>
</reference>
<organism evidence="1 2">
    <name type="scientific">Salipiger abyssi</name>
    <dbReference type="NCBI Taxonomy" id="1250539"/>
    <lineage>
        <taxon>Bacteria</taxon>
        <taxon>Pseudomonadati</taxon>
        <taxon>Pseudomonadota</taxon>
        <taxon>Alphaproteobacteria</taxon>
        <taxon>Rhodobacterales</taxon>
        <taxon>Roseobacteraceae</taxon>
        <taxon>Salipiger</taxon>
    </lineage>
</organism>
<dbReference type="KEGG" id="paby:Ga0080574_TMP4084"/>
<accession>A0A1P8UYF0</accession>
<evidence type="ECO:0000313" key="2">
    <source>
        <dbReference type="Proteomes" id="UP000187059"/>
    </source>
</evidence>
<gene>
    <name evidence="1" type="ORF">Ga0080574_TMP4084</name>
</gene>
<protein>
    <submittedName>
        <fullName evidence="1">Uncharacterized protein</fullName>
    </submittedName>
</protein>
<dbReference type="Proteomes" id="UP000187059">
    <property type="component" value="Chromosome"/>
</dbReference>
<evidence type="ECO:0000313" key="1">
    <source>
        <dbReference type="EMBL" id="APZ54418.1"/>
    </source>
</evidence>